<dbReference type="SMART" id="SM00564">
    <property type="entry name" value="PQQ"/>
    <property type="match status" value="7"/>
</dbReference>
<dbReference type="NCBIfam" id="TIGR03075">
    <property type="entry name" value="PQQ_enz_alc_DH"/>
    <property type="match status" value="1"/>
</dbReference>
<dbReference type="InterPro" id="IPR017512">
    <property type="entry name" value="PQQ_MeOH/EtOH_DH"/>
</dbReference>
<name>Q022K0_SOLUE</name>
<comment type="similarity">
    <text evidence="2">Belongs to the bacterial PQQ dehydrogenase family.</text>
</comment>
<proteinExistence type="inferred from homology"/>
<dbReference type="STRING" id="234267.Acid_3122"/>
<sequence precursor="true">MKRKLWIAVFALAAIGGAETGWQMYAGNYAGWRYSELAQINTSNVAALAPRWIFQTHVPGNMETTPLVQNGLMYLTAPSNHAFALDLRTGHAIWHYSRTPPHPLNLCCGEVNRGFAVLGNRLFKVTIEDTLLALDIATGKPLWETTLGDYRKGYSGTLAPLVVKDKVLVGTAGAEFGIRGFVDAYSPETGERLWRFYTIPLAGEPGGETWGKESNLRVGGSTWITGTYDPELNLTYWGTGNPGPDMDGDVRPGDNLYTCSLVALDADTGKMKWHFQFTPHDTHDWDAISDPVLVDLAIEGRKVKAVIQANRNGYFYAIDRTNGKFLFAQPYTKITWARGIGADGRPQVIPNLDPSHEGTRVCPGLGGGHNWQATAYSPLAGLYYFSSTDGCQNFFKNEGEFVAGDWYQLSGTKEVPGEQPAGSFIAMDPATGKVRWRFEMLRNPSGGALATAGGLVFIGDSNGNLIGFDAKSGKVLWRFQTGAQISAPPVSYSFEGKQYIALASGGAVIAFGLPESGK</sequence>
<dbReference type="InterPro" id="IPR011047">
    <property type="entry name" value="Quinoprotein_ADH-like_sf"/>
</dbReference>
<feature type="signal peptide" evidence="5">
    <location>
        <begin position="1"/>
        <end position="20"/>
    </location>
</feature>
<feature type="domain" description="Pyrrolo-quinoline quinone repeat" evidence="6">
    <location>
        <begin position="22"/>
        <end position="327"/>
    </location>
</feature>
<keyword evidence="4" id="KW-0560">Oxidoreductase</keyword>
<comment type="cofactor">
    <cofactor evidence="1">
        <name>pyrroloquinoline quinone</name>
        <dbReference type="ChEBI" id="CHEBI:58442"/>
    </cofactor>
</comment>
<dbReference type="InterPro" id="IPR002372">
    <property type="entry name" value="PQQ_rpt_dom"/>
</dbReference>
<evidence type="ECO:0000256" key="5">
    <source>
        <dbReference type="SAM" id="SignalP"/>
    </source>
</evidence>
<evidence type="ECO:0000256" key="3">
    <source>
        <dbReference type="ARBA" id="ARBA00022723"/>
    </source>
</evidence>
<protein>
    <submittedName>
        <fullName evidence="8">Pyrrolo-quinoline quinone</fullName>
    </submittedName>
</protein>
<dbReference type="Gene3D" id="2.140.10.10">
    <property type="entry name" value="Quinoprotein alcohol dehydrogenase-like superfamily"/>
    <property type="match status" value="1"/>
</dbReference>
<feature type="chain" id="PRO_5004163611" evidence="5">
    <location>
        <begin position="21"/>
        <end position="518"/>
    </location>
</feature>
<dbReference type="Pfam" id="PF01011">
    <property type="entry name" value="PQQ"/>
    <property type="match status" value="1"/>
</dbReference>
<feature type="domain" description="Pyrrolo-quinoline quinone repeat" evidence="7">
    <location>
        <begin position="425"/>
        <end position="510"/>
    </location>
</feature>
<evidence type="ECO:0000256" key="1">
    <source>
        <dbReference type="ARBA" id="ARBA00001931"/>
    </source>
</evidence>
<dbReference type="eggNOG" id="COG4993">
    <property type="taxonomic scope" value="Bacteria"/>
</dbReference>
<evidence type="ECO:0000256" key="4">
    <source>
        <dbReference type="ARBA" id="ARBA00023002"/>
    </source>
</evidence>
<keyword evidence="3" id="KW-0479">Metal-binding</keyword>
<dbReference type="GO" id="GO:0016020">
    <property type="term" value="C:membrane"/>
    <property type="evidence" value="ECO:0007669"/>
    <property type="project" value="InterPro"/>
</dbReference>
<evidence type="ECO:0000256" key="2">
    <source>
        <dbReference type="ARBA" id="ARBA00008156"/>
    </source>
</evidence>
<dbReference type="SUPFAM" id="SSF50998">
    <property type="entry name" value="Quinoprotein alcohol dehydrogenase-like"/>
    <property type="match status" value="1"/>
</dbReference>
<accession>Q022K0</accession>
<dbReference type="OrthoDB" id="9794322at2"/>
<dbReference type="EMBL" id="CP000473">
    <property type="protein sequence ID" value="ABJ84100.1"/>
    <property type="molecule type" value="Genomic_DNA"/>
</dbReference>
<reference evidence="8" key="1">
    <citation type="submission" date="2006-10" db="EMBL/GenBank/DDBJ databases">
        <title>Complete sequence of Solibacter usitatus Ellin6076.</title>
        <authorList>
            <consortium name="US DOE Joint Genome Institute"/>
            <person name="Copeland A."/>
            <person name="Lucas S."/>
            <person name="Lapidus A."/>
            <person name="Barry K."/>
            <person name="Detter J.C."/>
            <person name="Glavina del Rio T."/>
            <person name="Hammon N."/>
            <person name="Israni S."/>
            <person name="Dalin E."/>
            <person name="Tice H."/>
            <person name="Pitluck S."/>
            <person name="Thompson L.S."/>
            <person name="Brettin T."/>
            <person name="Bruce D."/>
            <person name="Han C."/>
            <person name="Tapia R."/>
            <person name="Gilna P."/>
            <person name="Schmutz J."/>
            <person name="Larimer F."/>
            <person name="Land M."/>
            <person name="Hauser L."/>
            <person name="Kyrpides N."/>
            <person name="Mikhailova N."/>
            <person name="Janssen P.H."/>
            <person name="Kuske C.R."/>
            <person name="Richardson P."/>
        </authorList>
    </citation>
    <scope>NUCLEOTIDE SEQUENCE</scope>
    <source>
        <strain evidence="8">Ellin6076</strain>
    </source>
</reference>
<evidence type="ECO:0000259" key="7">
    <source>
        <dbReference type="Pfam" id="PF13360"/>
    </source>
</evidence>
<dbReference type="InParanoid" id="Q022K0"/>
<dbReference type="Pfam" id="PF13360">
    <property type="entry name" value="PQQ_2"/>
    <property type="match status" value="1"/>
</dbReference>
<keyword evidence="5" id="KW-0732">Signal</keyword>
<evidence type="ECO:0000259" key="6">
    <source>
        <dbReference type="Pfam" id="PF01011"/>
    </source>
</evidence>
<dbReference type="GO" id="GO:0016614">
    <property type="term" value="F:oxidoreductase activity, acting on CH-OH group of donors"/>
    <property type="evidence" value="ECO:0007669"/>
    <property type="project" value="InterPro"/>
</dbReference>
<dbReference type="HOGENOM" id="CLU_018478_0_2_0"/>
<dbReference type="PANTHER" id="PTHR32303">
    <property type="entry name" value="QUINOPROTEIN ALCOHOL DEHYDROGENASE (CYTOCHROME C)"/>
    <property type="match status" value="1"/>
</dbReference>
<dbReference type="AlphaFoldDB" id="Q022K0"/>
<dbReference type="InterPro" id="IPR018391">
    <property type="entry name" value="PQQ_b-propeller_rpt"/>
</dbReference>
<organism evidence="8">
    <name type="scientific">Solibacter usitatus (strain Ellin6076)</name>
    <dbReference type="NCBI Taxonomy" id="234267"/>
    <lineage>
        <taxon>Bacteria</taxon>
        <taxon>Pseudomonadati</taxon>
        <taxon>Acidobacteriota</taxon>
        <taxon>Terriglobia</taxon>
        <taxon>Bryobacterales</taxon>
        <taxon>Solibacteraceae</taxon>
        <taxon>Candidatus Solibacter</taxon>
    </lineage>
</organism>
<dbReference type="KEGG" id="sus:Acid_3122"/>
<evidence type="ECO:0000313" key="8">
    <source>
        <dbReference type="EMBL" id="ABJ84100.1"/>
    </source>
</evidence>
<gene>
    <name evidence="8" type="ordered locus">Acid_3122</name>
</gene>
<dbReference type="GO" id="GO:0005509">
    <property type="term" value="F:calcium ion binding"/>
    <property type="evidence" value="ECO:0007669"/>
    <property type="project" value="InterPro"/>
</dbReference>